<evidence type="ECO:0000313" key="1">
    <source>
        <dbReference type="EMBL" id="SBW84157.1"/>
    </source>
</evidence>
<dbReference type="AlphaFoldDB" id="A0A1D3K760"/>
<proteinExistence type="predicted"/>
<dbReference type="EMBL" id="LT599584">
    <property type="protein sequence ID" value="SBW84157.1"/>
    <property type="molecule type" value="Genomic_DNA"/>
</dbReference>
<name>A0A1D3K760_PSEVE</name>
<organism evidence="1 2">
    <name type="scientific">Pseudomonas veronii 1YdBTEX2</name>
    <dbReference type="NCBI Taxonomy" id="1295141"/>
    <lineage>
        <taxon>Bacteria</taxon>
        <taxon>Pseudomonadati</taxon>
        <taxon>Pseudomonadota</taxon>
        <taxon>Gammaproteobacteria</taxon>
        <taxon>Pseudomonadales</taxon>
        <taxon>Pseudomonadaceae</taxon>
        <taxon>Pseudomonas</taxon>
    </lineage>
</organism>
<accession>A0A1D3K760</accession>
<reference evidence="2" key="1">
    <citation type="submission" date="2016-07" db="EMBL/GenBank/DDBJ databases">
        <authorList>
            <person name="Florea S."/>
            <person name="Webb J.S."/>
            <person name="Jaromczyk J."/>
            <person name="Schardl C.L."/>
        </authorList>
    </citation>
    <scope>NUCLEOTIDE SEQUENCE [LARGE SCALE GENOMIC DNA]</scope>
    <source>
        <strain evidence="2">1YdBTEX2</strain>
    </source>
</reference>
<gene>
    <name evidence="1" type="ORF">PVE_R2G0127</name>
</gene>
<sequence>MLDKYSRDGTRPPRDFYFGCMQASSASSTHDELPRVLERMNSSSHRNFPLRPHWPYKTCRNIERR</sequence>
<protein>
    <submittedName>
        <fullName evidence="1">Uncharacterized protein</fullName>
    </submittedName>
</protein>
<dbReference type="Proteomes" id="UP000245431">
    <property type="component" value="Chromosome PVE_r2"/>
</dbReference>
<evidence type="ECO:0000313" key="2">
    <source>
        <dbReference type="Proteomes" id="UP000245431"/>
    </source>
</evidence>